<evidence type="ECO:0000259" key="1">
    <source>
        <dbReference type="Pfam" id="PF01592"/>
    </source>
</evidence>
<dbReference type="InterPro" id="IPR002871">
    <property type="entry name" value="NIF_FeS_clus_asmbl_NifU_N"/>
</dbReference>
<dbReference type="Proteomes" id="UP000179023">
    <property type="component" value="Unassembled WGS sequence"/>
</dbReference>
<dbReference type="AlphaFoldDB" id="A0A1G2KGZ3"/>
<reference evidence="2 3" key="1">
    <citation type="journal article" date="2016" name="Nat. Commun.">
        <title>Thousands of microbial genomes shed light on interconnected biogeochemical processes in an aquifer system.</title>
        <authorList>
            <person name="Anantharaman K."/>
            <person name="Brown C.T."/>
            <person name="Hug L.A."/>
            <person name="Sharon I."/>
            <person name="Castelle C.J."/>
            <person name="Probst A.J."/>
            <person name="Thomas B.C."/>
            <person name="Singh A."/>
            <person name="Wilkins M.J."/>
            <person name="Karaoz U."/>
            <person name="Brodie E.L."/>
            <person name="Williams K.H."/>
            <person name="Hubbard S.S."/>
            <person name="Banfield J.F."/>
        </authorList>
    </citation>
    <scope>NUCLEOTIDE SEQUENCE [LARGE SCALE GENOMIC DNA]</scope>
</reference>
<dbReference type="GO" id="GO:0051536">
    <property type="term" value="F:iron-sulfur cluster binding"/>
    <property type="evidence" value="ECO:0007669"/>
    <property type="project" value="InterPro"/>
</dbReference>
<feature type="domain" description="NIF system FeS cluster assembly NifU N-terminal" evidence="1">
    <location>
        <begin position="5"/>
        <end position="118"/>
    </location>
</feature>
<dbReference type="Pfam" id="PF01592">
    <property type="entry name" value="NifU_N"/>
    <property type="match status" value="1"/>
</dbReference>
<dbReference type="CDD" id="cd06664">
    <property type="entry name" value="IscU_like"/>
    <property type="match status" value="1"/>
</dbReference>
<dbReference type="GO" id="GO:0016226">
    <property type="term" value="P:iron-sulfur cluster assembly"/>
    <property type="evidence" value="ECO:0007669"/>
    <property type="project" value="InterPro"/>
</dbReference>
<proteinExistence type="predicted"/>
<sequence length="118" mass="13307">MDSLYRDHILSHYHNPQNYGLRDGFDIEIKGENPFCGDSMTVRLKFDEDVITGVSFESDSCVVSRAAASLCSEYIKGKTRDHVLAVPPEKITELLQVKPTPSRMKCVTLFLDTIRKAV</sequence>
<name>A0A1G2KGZ3_9BACT</name>
<gene>
    <name evidence="2" type="ORF">A3C07_02450</name>
</gene>
<organism evidence="2 3">
    <name type="scientific">Candidatus Sungbacteria bacterium RIFCSPHIGHO2_02_FULL_47_11</name>
    <dbReference type="NCBI Taxonomy" id="1802270"/>
    <lineage>
        <taxon>Bacteria</taxon>
        <taxon>Candidatus Sungiibacteriota</taxon>
    </lineage>
</organism>
<protein>
    <recommendedName>
        <fullName evidence="1">NIF system FeS cluster assembly NifU N-terminal domain-containing protein</fullName>
    </recommendedName>
</protein>
<dbReference type="Gene3D" id="3.90.1010.10">
    <property type="match status" value="1"/>
</dbReference>
<dbReference type="PANTHER" id="PTHR10093">
    <property type="entry name" value="IRON-SULFUR CLUSTER ASSEMBLY ENZYME NIFU HOMOLOG"/>
    <property type="match status" value="1"/>
</dbReference>
<evidence type="ECO:0000313" key="2">
    <source>
        <dbReference type="EMBL" id="OGZ98665.1"/>
    </source>
</evidence>
<dbReference type="EMBL" id="MHQI01000060">
    <property type="protein sequence ID" value="OGZ98665.1"/>
    <property type="molecule type" value="Genomic_DNA"/>
</dbReference>
<dbReference type="STRING" id="1802270.A3C07_02450"/>
<evidence type="ECO:0000313" key="3">
    <source>
        <dbReference type="Proteomes" id="UP000179023"/>
    </source>
</evidence>
<dbReference type="GO" id="GO:0005506">
    <property type="term" value="F:iron ion binding"/>
    <property type="evidence" value="ECO:0007669"/>
    <property type="project" value="InterPro"/>
</dbReference>
<dbReference type="SUPFAM" id="SSF82649">
    <property type="entry name" value="SufE/NifU"/>
    <property type="match status" value="1"/>
</dbReference>
<accession>A0A1G2KGZ3</accession>
<comment type="caution">
    <text evidence="2">The sequence shown here is derived from an EMBL/GenBank/DDBJ whole genome shotgun (WGS) entry which is preliminary data.</text>
</comment>